<comment type="caution">
    <text evidence="1">The sequence shown here is derived from an EMBL/GenBank/DDBJ whole genome shotgun (WGS) entry which is preliminary data.</text>
</comment>
<dbReference type="Proteomes" id="UP001241377">
    <property type="component" value="Unassembled WGS sequence"/>
</dbReference>
<evidence type="ECO:0000313" key="2">
    <source>
        <dbReference type="Proteomes" id="UP001241377"/>
    </source>
</evidence>
<proteinExistence type="predicted"/>
<gene>
    <name evidence="1" type="ORF">QFC19_004094</name>
</gene>
<organism evidence="1 2">
    <name type="scientific">Naganishia cerealis</name>
    <dbReference type="NCBI Taxonomy" id="610337"/>
    <lineage>
        <taxon>Eukaryota</taxon>
        <taxon>Fungi</taxon>
        <taxon>Dikarya</taxon>
        <taxon>Basidiomycota</taxon>
        <taxon>Agaricomycotina</taxon>
        <taxon>Tremellomycetes</taxon>
        <taxon>Filobasidiales</taxon>
        <taxon>Filobasidiaceae</taxon>
        <taxon>Naganishia</taxon>
    </lineage>
</organism>
<name>A0ACC2VXB0_9TREE</name>
<evidence type="ECO:0000313" key="1">
    <source>
        <dbReference type="EMBL" id="KAJ9104110.1"/>
    </source>
</evidence>
<reference evidence="1" key="1">
    <citation type="submission" date="2023-04" db="EMBL/GenBank/DDBJ databases">
        <title>Draft Genome sequencing of Naganishia species isolated from polar environments using Oxford Nanopore Technology.</title>
        <authorList>
            <person name="Leo P."/>
            <person name="Venkateswaran K."/>
        </authorList>
    </citation>
    <scope>NUCLEOTIDE SEQUENCE</scope>
    <source>
        <strain evidence="1">MNA-CCFEE 5261</strain>
    </source>
</reference>
<dbReference type="EMBL" id="JASBWR010000042">
    <property type="protein sequence ID" value="KAJ9104110.1"/>
    <property type="molecule type" value="Genomic_DNA"/>
</dbReference>
<protein>
    <submittedName>
        <fullName evidence="1">Uncharacterized protein</fullName>
    </submittedName>
</protein>
<sequence length="164" mass="18226">MPLKFTSLRLGWKWKRETANVEVSNGSESQKKDVSVARKWTFSGLGNQPTSAYEEVGRSDSAEQQPECHRLTGTGQVAKEEPHSTPFYGPRSTTEIWAESSSIPTNSTREPKTSFWQRVRGTLSLSGTSTVNSQVSRFKNSTADGTVERSTAENMMELGWFPST</sequence>
<accession>A0ACC2VXB0</accession>
<keyword evidence="2" id="KW-1185">Reference proteome</keyword>